<feature type="compositionally biased region" description="Low complexity" evidence="5">
    <location>
        <begin position="13"/>
        <end position="23"/>
    </location>
</feature>
<evidence type="ECO:0000259" key="6">
    <source>
        <dbReference type="PROSITE" id="PS50089"/>
    </source>
</evidence>
<dbReference type="InterPro" id="IPR013083">
    <property type="entry name" value="Znf_RING/FYVE/PHD"/>
</dbReference>
<keyword evidence="1" id="KW-0479">Metal-binding</keyword>
<dbReference type="Pfam" id="PF14634">
    <property type="entry name" value="zf-RING_5"/>
    <property type="match status" value="1"/>
</dbReference>
<dbReference type="PANTHER" id="PTHR16450">
    <property type="entry name" value="RING FINGER PROTEIN 186"/>
    <property type="match status" value="1"/>
</dbReference>
<feature type="non-terminal residue" evidence="7">
    <location>
        <position position="86"/>
    </location>
</feature>
<dbReference type="PANTHER" id="PTHR16450:SF1">
    <property type="entry name" value="PROTEIN CBG12045"/>
    <property type="match status" value="1"/>
</dbReference>
<feature type="region of interest" description="Disordered" evidence="5">
    <location>
        <begin position="1"/>
        <end position="25"/>
    </location>
</feature>
<sequence length="86" mass="9539">EDNCRKRSRIRRLSSNNNGRSASDASFSRACGVCFDETPSQLAVLATCGHLLCAACAEKMTRADRLVCPFCRAFTGYVMLLEEEKE</sequence>
<feature type="non-terminal residue" evidence="7">
    <location>
        <position position="1"/>
    </location>
</feature>
<dbReference type="SUPFAM" id="SSF57850">
    <property type="entry name" value="RING/U-box"/>
    <property type="match status" value="1"/>
</dbReference>
<dbReference type="EMBL" id="BTSX01000001">
    <property type="protein sequence ID" value="GMS79517.1"/>
    <property type="molecule type" value="Genomic_DNA"/>
</dbReference>
<keyword evidence="3" id="KW-0862">Zinc</keyword>
<keyword evidence="2 4" id="KW-0863">Zinc-finger</keyword>
<feature type="compositionally biased region" description="Basic residues" evidence="5">
    <location>
        <begin position="1"/>
        <end position="12"/>
    </location>
</feature>
<organism evidence="7 8">
    <name type="scientific">Pristionchus entomophagus</name>
    <dbReference type="NCBI Taxonomy" id="358040"/>
    <lineage>
        <taxon>Eukaryota</taxon>
        <taxon>Metazoa</taxon>
        <taxon>Ecdysozoa</taxon>
        <taxon>Nematoda</taxon>
        <taxon>Chromadorea</taxon>
        <taxon>Rhabditida</taxon>
        <taxon>Rhabditina</taxon>
        <taxon>Diplogasteromorpha</taxon>
        <taxon>Diplogasteroidea</taxon>
        <taxon>Neodiplogasteridae</taxon>
        <taxon>Pristionchus</taxon>
    </lineage>
</organism>
<dbReference type="Gene3D" id="3.30.40.10">
    <property type="entry name" value="Zinc/RING finger domain, C3HC4 (zinc finger)"/>
    <property type="match status" value="1"/>
</dbReference>
<evidence type="ECO:0000313" key="8">
    <source>
        <dbReference type="Proteomes" id="UP001432027"/>
    </source>
</evidence>
<dbReference type="AlphaFoldDB" id="A0AAV5SAT5"/>
<evidence type="ECO:0000256" key="4">
    <source>
        <dbReference type="PROSITE-ProRule" id="PRU00175"/>
    </source>
</evidence>
<dbReference type="SMART" id="SM00184">
    <property type="entry name" value="RING"/>
    <property type="match status" value="1"/>
</dbReference>
<accession>A0AAV5SAT5</accession>
<dbReference type="Proteomes" id="UP001432027">
    <property type="component" value="Unassembled WGS sequence"/>
</dbReference>
<dbReference type="GO" id="GO:0008270">
    <property type="term" value="F:zinc ion binding"/>
    <property type="evidence" value="ECO:0007669"/>
    <property type="project" value="UniProtKB-KW"/>
</dbReference>
<evidence type="ECO:0000256" key="2">
    <source>
        <dbReference type="ARBA" id="ARBA00022771"/>
    </source>
</evidence>
<comment type="caution">
    <text evidence="7">The sequence shown here is derived from an EMBL/GenBank/DDBJ whole genome shotgun (WGS) entry which is preliminary data.</text>
</comment>
<reference evidence="7" key="1">
    <citation type="submission" date="2023-10" db="EMBL/GenBank/DDBJ databases">
        <title>Genome assembly of Pristionchus species.</title>
        <authorList>
            <person name="Yoshida K."/>
            <person name="Sommer R.J."/>
        </authorList>
    </citation>
    <scope>NUCLEOTIDE SEQUENCE</scope>
    <source>
        <strain evidence="7">RS0144</strain>
    </source>
</reference>
<evidence type="ECO:0000256" key="5">
    <source>
        <dbReference type="SAM" id="MobiDB-lite"/>
    </source>
</evidence>
<feature type="domain" description="RING-type" evidence="6">
    <location>
        <begin position="31"/>
        <end position="72"/>
    </location>
</feature>
<proteinExistence type="predicted"/>
<dbReference type="PROSITE" id="PS00518">
    <property type="entry name" value="ZF_RING_1"/>
    <property type="match status" value="1"/>
</dbReference>
<evidence type="ECO:0000256" key="1">
    <source>
        <dbReference type="ARBA" id="ARBA00022723"/>
    </source>
</evidence>
<gene>
    <name evidence="7" type="ORF">PENTCL1PPCAC_1692</name>
</gene>
<dbReference type="InterPro" id="IPR001841">
    <property type="entry name" value="Znf_RING"/>
</dbReference>
<protein>
    <recommendedName>
        <fullName evidence="6">RING-type domain-containing protein</fullName>
    </recommendedName>
</protein>
<dbReference type="PROSITE" id="PS50089">
    <property type="entry name" value="ZF_RING_2"/>
    <property type="match status" value="1"/>
</dbReference>
<name>A0AAV5SAT5_9BILA</name>
<keyword evidence="8" id="KW-1185">Reference proteome</keyword>
<dbReference type="InterPro" id="IPR017907">
    <property type="entry name" value="Znf_RING_CS"/>
</dbReference>
<evidence type="ECO:0000256" key="3">
    <source>
        <dbReference type="ARBA" id="ARBA00022833"/>
    </source>
</evidence>
<evidence type="ECO:0000313" key="7">
    <source>
        <dbReference type="EMBL" id="GMS79517.1"/>
    </source>
</evidence>